<dbReference type="InterPro" id="IPR020818">
    <property type="entry name" value="Chaperonin_GroES"/>
</dbReference>
<dbReference type="GO" id="GO:0051082">
    <property type="term" value="F:unfolded protein binding"/>
    <property type="evidence" value="ECO:0007669"/>
    <property type="project" value="TreeGrafter"/>
</dbReference>
<dbReference type="SMART" id="SM00883">
    <property type="entry name" value="Cpn10"/>
    <property type="match status" value="1"/>
</dbReference>
<comment type="similarity">
    <text evidence="1 3 4">Belongs to the GroES chaperonin family.</text>
</comment>
<accession>A0A2M8LEU4</accession>
<dbReference type="Pfam" id="PF00166">
    <property type="entry name" value="Cpn10"/>
    <property type="match status" value="1"/>
</dbReference>
<dbReference type="AlphaFoldDB" id="A0A2M8LEU4"/>
<sequence length="96" mass="10389">MKLKPLGDHVIVQPAKEEEVTKSGIIIPDTAKDEKPEQGKVVAVGPGKLNDDGERIAMSVKVGDTVVFKKYSPDEVTVGDEEYLVVIESDIIAIVE</sequence>
<reference evidence="5 6" key="1">
    <citation type="submission" date="2017-09" db="EMBL/GenBank/DDBJ databases">
        <title>Depth-based differentiation of microbial function through sediment-hosted aquifers and enrichment of novel symbionts in the deep terrestrial subsurface.</title>
        <authorList>
            <person name="Probst A.J."/>
            <person name="Ladd B."/>
            <person name="Jarett J.K."/>
            <person name="Geller-Mcgrath D.E."/>
            <person name="Sieber C.M."/>
            <person name="Emerson J.B."/>
            <person name="Anantharaman K."/>
            <person name="Thomas B.C."/>
            <person name="Malmstrom R."/>
            <person name="Stieglmeier M."/>
            <person name="Klingl A."/>
            <person name="Woyke T."/>
            <person name="Ryan C.M."/>
            <person name="Banfield J.F."/>
        </authorList>
    </citation>
    <scope>NUCLEOTIDE SEQUENCE [LARGE SCALE GENOMIC DNA]</scope>
    <source>
        <strain evidence="5">CG10_big_fil_rev_8_21_14_0_10_48_11</strain>
    </source>
</reference>
<dbReference type="InterPro" id="IPR037124">
    <property type="entry name" value="Chaperonin_GroES_sf"/>
</dbReference>
<dbReference type="NCBIfam" id="NF001531">
    <property type="entry name" value="PRK00364.2-2"/>
    <property type="match status" value="1"/>
</dbReference>
<evidence type="ECO:0000256" key="2">
    <source>
        <dbReference type="ARBA" id="ARBA00023186"/>
    </source>
</evidence>
<dbReference type="Gene3D" id="2.30.33.40">
    <property type="entry name" value="GroES chaperonin"/>
    <property type="match status" value="1"/>
</dbReference>
<dbReference type="SUPFAM" id="SSF50129">
    <property type="entry name" value="GroES-like"/>
    <property type="match status" value="1"/>
</dbReference>
<dbReference type="GO" id="GO:0051087">
    <property type="term" value="F:protein-folding chaperone binding"/>
    <property type="evidence" value="ECO:0007669"/>
    <property type="project" value="TreeGrafter"/>
</dbReference>
<dbReference type="NCBIfam" id="NF001533">
    <property type="entry name" value="PRK00364.2-4"/>
    <property type="match status" value="1"/>
</dbReference>
<dbReference type="PANTHER" id="PTHR10772:SF58">
    <property type="entry name" value="CO-CHAPERONIN GROES"/>
    <property type="match status" value="1"/>
</dbReference>
<dbReference type="GO" id="GO:0046872">
    <property type="term" value="F:metal ion binding"/>
    <property type="evidence" value="ECO:0007669"/>
    <property type="project" value="TreeGrafter"/>
</dbReference>
<dbReference type="Proteomes" id="UP000231152">
    <property type="component" value="Unassembled WGS sequence"/>
</dbReference>
<proteinExistence type="inferred from homology"/>
<evidence type="ECO:0000313" key="5">
    <source>
        <dbReference type="EMBL" id="PJE75964.1"/>
    </source>
</evidence>
<name>A0A2M8LEU4_9BACT</name>
<evidence type="ECO:0000313" key="6">
    <source>
        <dbReference type="Proteomes" id="UP000231152"/>
    </source>
</evidence>
<dbReference type="InterPro" id="IPR011032">
    <property type="entry name" value="GroES-like_sf"/>
</dbReference>
<dbReference type="GO" id="GO:0005524">
    <property type="term" value="F:ATP binding"/>
    <property type="evidence" value="ECO:0007669"/>
    <property type="project" value="InterPro"/>
</dbReference>
<comment type="caution">
    <text evidence="5">The sequence shown here is derived from an EMBL/GenBank/DDBJ whole genome shotgun (WGS) entry which is preliminary data.</text>
</comment>
<evidence type="ECO:0000256" key="4">
    <source>
        <dbReference type="RuleBase" id="RU000535"/>
    </source>
</evidence>
<evidence type="ECO:0000256" key="3">
    <source>
        <dbReference type="HAMAP-Rule" id="MF_00580"/>
    </source>
</evidence>
<evidence type="ECO:0000256" key="1">
    <source>
        <dbReference type="ARBA" id="ARBA00006975"/>
    </source>
</evidence>
<comment type="subcellular location">
    <subcellularLocation>
        <location evidence="3">Cytoplasm</location>
    </subcellularLocation>
</comment>
<organism evidence="5 6">
    <name type="scientific">Candidatus Uhrbacteria bacterium CG10_big_fil_rev_8_21_14_0_10_48_11</name>
    <dbReference type="NCBI Taxonomy" id="1975037"/>
    <lineage>
        <taxon>Bacteria</taxon>
        <taxon>Candidatus Uhriibacteriota</taxon>
    </lineage>
</organism>
<protein>
    <recommendedName>
        <fullName evidence="3">Co-chaperonin GroES</fullName>
    </recommendedName>
    <alternativeName>
        <fullName evidence="3">10 kDa chaperonin</fullName>
    </alternativeName>
    <alternativeName>
        <fullName evidence="3">Chaperonin-10</fullName>
        <shortName evidence="3">Cpn10</shortName>
    </alternativeName>
</protein>
<dbReference type="PANTHER" id="PTHR10772">
    <property type="entry name" value="10 KDA HEAT SHOCK PROTEIN"/>
    <property type="match status" value="1"/>
</dbReference>
<dbReference type="GO" id="GO:0005737">
    <property type="term" value="C:cytoplasm"/>
    <property type="evidence" value="ECO:0007669"/>
    <property type="project" value="UniProtKB-SubCell"/>
</dbReference>
<comment type="subunit">
    <text evidence="3">Heptamer of 7 subunits arranged in a ring. Interacts with the chaperonin GroEL.</text>
</comment>
<dbReference type="FunFam" id="2.30.33.40:FF:000001">
    <property type="entry name" value="10 kDa chaperonin"/>
    <property type="match status" value="1"/>
</dbReference>
<dbReference type="EMBL" id="PFET01000008">
    <property type="protein sequence ID" value="PJE75964.1"/>
    <property type="molecule type" value="Genomic_DNA"/>
</dbReference>
<keyword evidence="3" id="KW-0963">Cytoplasm</keyword>
<comment type="function">
    <text evidence="3 4">Together with the chaperonin GroEL, plays an essential role in assisting protein folding. The GroEL-GroES system forms a nano-cage that allows encapsulation of the non-native substrate proteins and provides a physical environment optimized to promote and accelerate protein folding. GroES binds to the apical surface of the GroEL ring, thereby capping the opening of the GroEL channel.</text>
</comment>
<dbReference type="PRINTS" id="PR00297">
    <property type="entry name" value="CHAPERONIN10"/>
</dbReference>
<dbReference type="HAMAP" id="MF_00580">
    <property type="entry name" value="CH10"/>
    <property type="match status" value="1"/>
</dbReference>
<keyword evidence="2 3" id="KW-0143">Chaperone</keyword>
<dbReference type="CDD" id="cd00320">
    <property type="entry name" value="cpn10"/>
    <property type="match status" value="1"/>
</dbReference>
<dbReference type="GO" id="GO:0044183">
    <property type="term" value="F:protein folding chaperone"/>
    <property type="evidence" value="ECO:0007669"/>
    <property type="project" value="InterPro"/>
</dbReference>
<gene>
    <name evidence="3" type="primary">groES</name>
    <name evidence="3" type="synonym">groS</name>
    <name evidence="5" type="ORF">COV04_02315</name>
</gene>